<dbReference type="EMBL" id="CAMAPF010000005">
    <property type="protein sequence ID" value="CAH9052546.1"/>
    <property type="molecule type" value="Genomic_DNA"/>
</dbReference>
<evidence type="ECO:0000256" key="2">
    <source>
        <dbReference type="SAM" id="MobiDB-lite"/>
    </source>
</evidence>
<dbReference type="PANTHER" id="PTHR33083">
    <property type="entry name" value="EXPRESSED PROTEIN"/>
    <property type="match status" value="1"/>
</dbReference>
<dbReference type="Pfam" id="PF04520">
    <property type="entry name" value="Senescence_reg"/>
    <property type="match status" value="1"/>
</dbReference>
<comment type="similarity">
    <text evidence="1">Belongs to the senescence regulator S40 family.</text>
</comment>
<evidence type="ECO:0000256" key="1">
    <source>
        <dbReference type="ARBA" id="ARBA00034773"/>
    </source>
</evidence>
<dbReference type="EMBL" id="CAMAPF010001012">
    <property type="protein sequence ID" value="CAH9138831.1"/>
    <property type="molecule type" value="Genomic_DNA"/>
</dbReference>
<evidence type="ECO:0000313" key="3">
    <source>
        <dbReference type="EMBL" id="CAH9052546.1"/>
    </source>
</evidence>
<dbReference type="Proteomes" id="UP001152523">
    <property type="component" value="Unassembled WGS sequence"/>
</dbReference>
<evidence type="ECO:0000313" key="5">
    <source>
        <dbReference type="Proteomes" id="UP001152523"/>
    </source>
</evidence>
<protein>
    <recommendedName>
        <fullName evidence="6">Senescence regulator</fullName>
    </recommendedName>
</protein>
<evidence type="ECO:0008006" key="6">
    <source>
        <dbReference type="Google" id="ProtNLM"/>
    </source>
</evidence>
<accession>A0AAV0FTK4</accession>
<gene>
    <name evidence="4" type="ORF">CEPIT_LOCUS37118</name>
    <name evidence="3" type="ORF">CEPIT_LOCUS386</name>
</gene>
<dbReference type="PANTHER" id="PTHR33083:SF103">
    <property type="entry name" value="SENESCENCE REGULATOR"/>
    <property type="match status" value="1"/>
</dbReference>
<comment type="caution">
    <text evidence="4">The sequence shown here is derived from an EMBL/GenBank/DDBJ whole genome shotgun (WGS) entry which is preliminary data.</text>
</comment>
<proteinExistence type="inferred from homology"/>
<organism evidence="4 5">
    <name type="scientific">Cuscuta epithymum</name>
    <dbReference type="NCBI Taxonomy" id="186058"/>
    <lineage>
        <taxon>Eukaryota</taxon>
        <taxon>Viridiplantae</taxon>
        <taxon>Streptophyta</taxon>
        <taxon>Embryophyta</taxon>
        <taxon>Tracheophyta</taxon>
        <taxon>Spermatophyta</taxon>
        <taxon>Magnoliopsida</taxon>
        <taxon>eudicotyledons</taxon>
        <taxon>Gunneridae</taxon>
        <taxon>Pentapetalae</taxon>
        <taxon>asterids</taxon>
        <taxon>lamiids</taxon>
        <taxon>Solanales</taxon>
        <taxon>Convolvulaceae</taxon>
        <taxon>Cuscuteae</taxon>
        <taxon>Cuscuta</taxon>
        <taxon>Cuscuta subgen. Cuscuta</taxon>
    </lineage>
</organism>
<dbReference type="AlphaFoldDB" id="A0AAV0FTK4"/>
<sequence length="158" mass="17579">MSAPEESYGLYNQGSSGWTSFEKEDLPYEEEDVWNVGFHERNKLKSTAAKPIPIGRSQREPNKKAHRQSAPVHIPDWSKIYGGGGSGGSEVRSSWESEEEEGGEGKGMEPPHEWLARKHARDHRISSSSVCEGVGRTLKGRDLSRVRNAVLTKTGFLE</sequence>
<evidence type="ECO:0000313" key="4">
    <source>
        <dbReference type="EMBL" id="CAH9138831.1"/>
    </source>
</evidence>
<feature type="region of interest" description="Disordered" evidence="2">
    <location>
        <begin position="46"/>
        <end position="111"/>
    </location>
</feature>
<dbReference type="GO" id="GO:0010150">
    <property type="term" value="P:leaf senescence"/>
    <property type="evidence" value="ECO:0007669"/>
    <property type="project" value="UniProtKB-ARBA"/>
</dbReference>
<reference evidence="4" key="1">
    <citation type="submission" date="2022-07" db="EMBL/GenBank/DDBJ databases">
        <authorList>
            <person name="Macas J."/>
            <person name="Novak P."/>
            <person name="Neumann P."/>
        </authorList>
    </citation>
    <scope>NUCLEOTIDE SEQUENCE</scope>
</reference>
<dbReference type="InterPro" id="IPR007608">
    <property type="entry name" value="Senescence_reg_S40"/>
</dbReference>
<name>A0AAV0FTK4_9ASTE</name>
<keyword evidence="5" id="KW-1185">Reference proteome</keyword>